<evidence type="ECO:0000256" key="3">
    <source>
        <dbReference type="ARBA" id="ARBA00023125"/>
    </source>
</evidence>
<evidence type="ECO:0000313" key="6">
    <source>
        <dbReference type="EMBL" id="NGQ93146.1"/>
    </source>
</evidence>
<dbReference type="Pfam" id="PF00126">
    <property type="entry name" value="HTH_1"/>
    <property type="match status" value="1"/>
</dbReference>
<accession>A0A6M1U2H8</accession>
<keyword evidence="4" id="KW-0804">Transcription</keyword>
<sequence length="311" mass="33771">MDTNLKALRYFMAALRCGSISEASKHLHVVPSAVLAAVNQVEEAFGLQLTTRQRAKGIAPTATGQILMQRIQHLLDEYETLMSIGTEMRTQLTGTLRVGYYAPVAPAFLPGIAHGLLAENRRADIKFIACDNETAQTGLISGAFDVILCVAQRMKPGVTYETLVEVPAYLLVPRNHSFAARASVSLKDLGGETLVLLDLPAVSEYYSRILEEAGASPRIASSATTLEMVRSLVGAGVGCSLLHMRPATDITYAGDRVAEVPLSPAPPPLKIVLGHLPDNPRRLVKAFVDQVRVLFSKEESRRFLVRLPEAK</sequence>
<keyword evidence="2" id="KW-0805">Transcription regulation</keyword>
<keyword evidence="3" id="KW-0238">DNA-binding</keyword>
<dbReference type="SUPFAM" id="SSF53850">
    <property type="entry name" value="Periplasmic binding protein-like II"/>
    <property type="match status" value="1"/>
</dbReference>
<dbReference type="EMBL" id="JAALFE010000033">
    <property type="protein sequence ID" value="NGQ93146.1"/>
    <property type="molecule type" value="Genomic_DNA"/>
</dbReference>
<evidence type="ECO:0000256" key="4">
    <source>
        <dbReference type="ARBA" id="ARBA00023163"/>
    </source>
</evidence>
<feature type="domain" description="HTH lysR-type" evidence="5">
    <location>
        <begin position="1"/>
        <end position="61"/>
    </location>
</feature>
<evidence type="ECO:0000256" key="2">
    <source>
        <dbReference type="ARBA" id="ARBA00023015"/>
    </source>
</evidence>
<gene>
    <name evidence="6" type="ORF">G5V65_19845</name>
</gene>
<dbReference type="PROSITE" id="PS50931">
    <property type="entry name" value="HTH_LYSR"/>
    <property type="match status" value="1"/>
</dbReference>
<evidence type="ECO:0000313" key="7">
    <source>
        <dbReference type="Proteomes" id="UP000474758"/>
    </source>
</evidence>
<comment type="similarity">
    <text evidence="1">Belongs to the LysR transcriptional regulatory family.</text>
</comment>
<dbReference type="SUPFAM" id="SSF46785">
    <property type="entry name" value="Winged helix' DNA-binding domain"/>
    <property type="match status" value="1"/>
</dbReference>
<dbReference type="PANTHER" id="PTHR30346:SF0">
    <property type="entry name" value="HCA OPERON TRANSCRIPTIONAL ACTIVATOR HCAR"/>
    <property type="match status" value="1"/>
</dbReference>
<dbReference type="GO" id="GO:0003677">
    <property type="term" value="F:DNA binding"/>
    <property type="evidence" value="ECO:0007669"/>
    <property type="project" value="UniProtKB-KW"/>
</dbReference>
<name>A0A6M1U2H8_9RHOB</name>
<evidence type="ECO:0000259" key="5">
    <source>
        <dbReference type="PROSITE" id="PS50931"/>
    </source>
</evidence>
<dbReference type="InterPro" id="IPR005119">
    <property type="entry name" value="LysR_subst-bd"/>
</dbReference>
<dbReference type="InterPro" id="IPR000847">
    <property type="entry name" value="LysR_HTH_N"/>
</dbReference>
<dbReference type="InterPro" id="IPR036390">
    <property type="entry name" value="WH_DNA-bd_sf"/>
</dbReference>
<comment type="caution">
    <text evidence="6">The sequence shown here is derived from an EMBL/GenBank/DDBJ whole genome shotgun (WGS) entry which is preliminary data.</text>
</comment>
<reference evidence="6 7" key="1">
    <citation type="submission" date="2020-02" db="EMBL/GenBank/DDBJ databases">
        <title>Rhodobacter translucens sp. nov., a novel bacterium isolated from activated sludge.</title>
        <authorList>
            <person name="Liu J."/>
        </authorList>
    </citation>
    <scope>NUCLEOTIDE SEQUENCE [LARGE SCALE GENOMIC DNA]</scope>
    <source>
        <strain evidence="6 7">HX-7-19</strain>
    </source>
</reference>
<dbReference type="PANTHER" id="PTHR30346">
    <property type="entry name" value="TRANSCRIPTIONAL DUAL REGULATOR HCAR-RELATED"/>
    <property type="match status" value="1"/>
</dbReference>
<dbReference type="Proteomes" id="UP000474758">
    <property type="component" value="Unassembled WGS sequence"/>
</dbReference>
<dbReference type="Gene3D" id="3.40.190.10">
    <property type="entry name" value="Periplasmic binding protein-like II"/>
    <property type="match status" value="2"/>
</dbReference>
<dbReference type="Gene3D" id="1.10.10.10">
    <property type="entry name" value="Winged helix-like DNA-binding domain superfamily/Winged helix DNA-binding domain"/>
    <property type="match status" value="1"/>
</dbReference>
<evidence type="ECO:0000256" key="1">
    <source>
        <dbReference type="ARBA" id="ARBA00009437"/>
    </source>
</evidence>
<dbReference type="GO" id="GO:0032993">
    <property type="term" value="C:protein-DNA complex"/>
    <property type="evidence" value="ECO:0007669"/>
    <property type="project" value="TreeGrafter"/>
</dbReference>
<dbReference type="Pfam" id="PF03466">
    <property type="entry name" value="LysR_substrate"/>
    <property type="match status" value="1"/>
</dbReference>
<keyword evidence="7" id="KW-1185">Reference proteome</keyword>
<organism evidence="6 7">
    <name type="scientific">Paragemmobacter kunshanensis</name>
    <dbReference type="NCBI Taxonomy" id="2583234"/>
    <lineage>
        <taxon>Bacteria</taxon>
        <taxon>Pseudomonadati</taxon>
        <taxon>Pseudomonadota</taxon>
        <taxon>Alphaproteobacteria</taxon>
        <taxon>Rhodobacterales</taxon>
        <taxon>Paracoccaceae</taxon>
        <taxon>Paragemmobacter</taxon>
    </lineage>
</organism>
<proteinExistence type="inferred from homology"/>
<dbReference type="InterPro" id="IPR036388">
    <property type="entry name" value="WH-like_DNA-bd_sf"/>
</dbReference>
<dbReference type="AlphaFoldDB" id="A0A6M1U2H8"/>
<dbReference type="RefSeq" id="WP_165053853.1">
    <property type="nucleotide sequence ID" value="NZ_JAALFE010000033.1"/>
</dbReference>
<dbReference type="GO" id="GO:0003700">
    <property type="term" value="F:DNA-binding transcription factor activity"/>
    <property type="evidence" value="ECO:0007669"/>
    <property type="project" value="InterPro"/>
</dbReference>
<protein>
    <submittedName>
        <fullName evidence="6">LysR family transcriptional regulator</fullName>
    </submittedName>
</protein>